<accession>A0AA39QX90</accession>
<dbReference type="PANTHER" id="PTHR23028:SF128">
    <property type="entry name" value="ACYLTRANSFERASE 3 DOMAIN-CONTAINING PROTEIN"/>
    <property type="match status" value="1"/>
</dbReference>
<feature type="domain" description="Acyltransferase 3" evidence="2">
    <location>
        <begin position="22"/>
        <end position="411"/>
    </location>
</feature>
<dbReference type="EMBL" id="JAFEKC020000017">
    <property type="protein sequence ID" value="KAK0510091.1"/>
    <property type="molecule type" value="Genomic_DNA"/>
</dbReference>
<evidence type="ECO:0000313" key="4">
    <source>
        <dbReference type="Proteomes" id="UP001166286"/>
    </source>
</evidence>
<keyword evidence="4" id="KW-1185">Reference proteome</keyword>
<feature type="transmembrane region" description="Helical" evidence="1">
    <location>
        <begin position="186"/>
        <end position="207"/>
    </location>
</feature>
<protein>
    <recommendedName>
        <fullName evidence="2">Acyltransferase 3 domain-containing protein</fullName>
    </recommendedName>
</protein>
<gene>
    <name evidence="3" type="ORF">JMJ35_007485</name>
</gene>
<reference evidence="3" key="1">
    <citation type="submission" date="2023-03" db="EMBL/GenBank/DDBJ databases">
        <title>Complete genome of Cladonia borealis.</title>
        <authorList>
            <person name="Park H."/>
        </authorList>
    </citation>
    <scope>NUCLEOTIDE SEQUENCE</scope>
    <source>
        <strain evidence="3">ANT050790</strain>
    </source>
</reference>
<sequence length="468" mass="52486">MRVRITPWTAAAPPSAGGRDVKWAEGLRGIASLLVVTSHLTRAFAPTLLAPAEDESQLGSIFHLPFLRLPAQGPPWVALFFLLTGYVNAMKPMKQARNGSIGPALAGLSSSTLRRTGRLVLPTTVATLASWFIAQMGGYRIGKTCDAAWIRDTSPIRLPGIIWPIQSLVNNCFTTWSSGSNVYDPIQWTLPFLLKGSMLVYLTLLATVRTQARYRMLVFVGLYFFSWAGRDPMTGMNIYLGALLAELSTDITSSTKPNHNPVSRLLPCILLVIGLHLSGYPEKNPEWTSWSENLARIGHWIFPRGAEYWRFWPTIGAQLVTVAVLLSPAFQKFLSLPSLIWLGSLSFPLYLIHGPLIRSFLSWMLFGWRRPVYYYTKKSDGSVDQTWERIPFPDNWVFALVLPIFFIILLSLAHLWNIIIDPWCAWATRRVEEVMYGNELYLGDKDGRTRSNSVLGEHSRNSGVANTV</sequence>
<proteinExistence type="predicted"/>
<keyword evidence="1" id="KW-0472">Membrane</keyword>
<keyword evidence="1" id="KW-0812">Transmembrane</keyword>
<feature type="transmembrane region" description="Helical" evidence="1">
    <location>
        <begin position="119"/>
        <end position="139"/>
    </location>
</feature>
<dbReference type="Proteomes" id="UP001166286">
    <property type="component" value="Unassembled WGS sequence"/>
</dbReference>
<name>A0AA39QX90_9LECA</name>
<evidence type="ECO:0000313" key="3">
    <source>
        <dbReference type="EMBL" id="KAK0510091.1"/>
    </source>
</evidence>
<evidence type="ECO:0000259" key="2">
    <source>
        <dbReference type="Pfam" id="PF01757"/>
    </source>
</evidence>
<feature type="transmembrane region" description="Helical" evidence="1">
    <location>
        <begin position="396"/>
        <end position="420"/>
    </location>
</feature>
<dbReference type="Pfam" id="PF01757">
    <property type="entry name" value="Acyl_transf_3"/>
    <property type="match status" value="1"/>
</dbReference>
<organism evidence="3 4">
    <name type="scientific">Cladonia borealis</name>
    <dbReference type="NCBI Taxonomy" id="184061"/>
    <lineage>
        <taxon>Eukaryota</taxon>
        <taxon>Fungi</taxon>
        <taxon>Dikarya</taxon>
        <taxon>Ascomycota</taxon>
        <taxon>Pezizomycotina</taxon>
        <taxon>Lecanoromycetes</taxon>
        <taxon>OSLEUM clade</taxon>
        <taxon>Lecanoromycetidae</taxon>
        <taxon>Lecanorales</taxon>
        <taxon>Lecanorineae</taxon>
        <taxon>Cladoniaceae</taxon>
        <taxon>Cladonia</taxon>
    </lineage>
</organism>
<comment type="caution">
    <text evidence="3">The sequence shown here is derived from an EMBL/GenBank/DDBJ whole genome shotgun (WGS) entry which is preliminary data.</text>
</comment>
<feature type="transmembrane region" description="Helical" evidence="1">
    <location>
        <begin position="339"/>
        <end position="361"/>
    </location>
</feature>
<dbReference type="GO" id="GO:0016747">
    <property type="term" value="F:acyltransferase activity, transferring groups other than amino-acyl groups"/>
    <property type="evidence" value="ECO:0007669"/>
    <property type="project" value="InterPro"/>
</dbReference>
<dbReference type="InterPro" id="IPR050879">
    <property type="entry name" value="Acyltransferase_3"/>
</dbReference>
<dbReference type="InterPro" id="IPR002656">
    <property type="entry name" value="Acyl_transf_3_dom"/>
</dbReference>
<feature type="transmembrane region" description="Helical" evidence="1">
    <location>
        <begin position="309"/>
        <end position="327"/>
    </location>
</feature>
<dbReference type="AlphaFoldDB" id="A0AA39QX90"/>
<evidence type="ECO:0000256" key="1">
    <source>
        <dbReference type="SAM" id="Phobius"/>
    </source>
</evidence>
<keyword evidence="1" id="KW-1133">Transmembrane helix</keyword>
<dbReference type="PANTHER" id="PTHR23028">
    <property type="entry name" value="ACETYLTRANSFERASE"/>
    <property type="match status" value="1"/>
</dbReference>